<accession>A0A3D5IUI6</accession>
<dbReference type="Proteomes" id="UP000264330">
    <property type="component" value="Unassembled WGS sequence"/>
</dbReference>
<dbReference type="SUPFAM" id="SSF46689">
    <property type="entry name" value="Homeodomain-like"/>
    <property type="match status" value="1"/>
</dbReference>
<evidence type="ECO:0000259" key="4">
    <source>
        <dbReference type="PROSITE" id="PS01124"/>
    </source>
</evidence>
<dbReference type="RefSeq" id="WP_013073734.1">
    <property type="nucleotide sequence ID" value="NZ_CAJXAW010000024.1"/>
</dbReference>
<dbReference type="PANTHER" id="PTHR43280">
    <property type="entry name" value="ARAC-FAMILY TRANSCRIPTIONAL REGULATOR"/>
    <property type="match status" value="1"/>
</dbReference>
<sequence>MDKGNIPVFDTFNDYYEAIDFPHRSQIPYFDIFKADSLEPTTRRCMPPYRQGFYQIGLLNNFGDTEFNLNTDILNLEGHPLFFVVPGQFFSWFRDKNLQGYFIMFKKEFLGNSFSDLVNDFPFLKISENNFMMLSSEEYRSLSFDMERIYSVSRNPHPYQEKMLEGMLVSLLYFCKAIFEKNSRTDNYVSRPQSITNQFEILVDKMYLDTKNVTDYAEKLNITPNYLTTTLKQFTGKTAKDIISERLFNESKSLLKYSGLDIAEISYRLNFQEPTHFTRFFKKHSGITPNQFRKS</sequence>
<keyword evidence="1" id="KW-0805">Transcription regulation</keyword>
<evidence type="ECO:0000256" key="2">
    <source>
        <dbReference type="ARBA" id="ARBA00023125"/>
    </source>
</evidence>
<protein>
    <submittedName>
        <fullName evidence="5">AraC family transcriptional regulator</fullName>
    </submittedName>
</protein>
<organism evidence="5 6">
    <name type="scientific">Zunongwangia profunda</name>
    <dbReference type="NCBI Taxonomy" id="398743"/>
    <lineage>
        <taxon>Bacteria</taxon>
        <taxon>Pseudomonadati</taxon>
        <taxon>Bacteroidota</taxon>
        <taxon>Flavobacteriia</taxon>
        <taxon>Flavobacteriales</taxon>
        <taxon>Flavobacteriaceae</taxon>
        <taxon>Zunongwangia</taxon>
    </lineage>
</organism>
<dbReference type="EMBL" id="DPMF01000015">
    <property type="protein sequence ID" value="HCV79559.1"/>
    <property type="molecule type" value="Genomic_DNA"/>
</dbReference>
<name>A0A3D5IUI6_9FLAO</name>
<keyword evidence="3" id="KW-0804">Transcription</keyword>
<evidence type="ECO:0000256" key="3">
    <source>
        <dbReference type="ARBA" id="ARBA00023163"/>
    </source>
</evidence>
<dbReference type="InterPro" id="IPR018060">
    <property type="entry name" value="HTH_AraC"/>
</dbReference>
<evidence type="ECO:0000313" key="6">
    <source>
        <dbReference type="Proteomes" id="UP000264330"/>
    </source>
</evidence>
<dbReference type="InterPro" id="IPR020449">
    <property type="entry name" value="Tscrpt_reg_AraC-type_HTH"/>
</dbReference>
<dbReference type="PRINTS" id="PR00032">
    <property type="entry name" value="HTHARAC"/>
</dbReference>
<reference evidence="5 6" key="1">
    <citation type="journal article" date="2018" name="Nat. Biotechnol.">
        <title>A standardized bacterial taxonomy based on genome phylogeny substantially revises the tree of life.</title>
        <authorList>
            <person name="Parks D.H."/>
            <person name="Chuvochina M."/>
            <person name="Waite D.W."/>
            <person name="Rinke C."/>
            <person name="Skarshewski A."/>
            <person name="Chaumeil P.A."/>
            <person name="Hugenholtz P."/>
        </authorList>
    </citation>
    <scope>NUCLEOTIDE SEQUENCE [LARGE SCALE GENOMIC DNA]</scope>
    <source>
        <strain evidence="5">UBA9359</strain>
    </source>
</reference>
<feature type="domain" description="HTH araC/xylS-type" evidence="4">
    <location>
        <begin position="197"/>
        <end position="295"/>
    </location>
</feature>
<dbReference type="GO" id="GO:0043565">
    <property type="term" value="F:sequence-specific DNA binding"/>
    <property type="evidence" value="ECO:0007669"/>
    <property type="project" value="InterPro"/>
</dbReference>
<dbReference type="InterPro" id="IPR009057">
    <property type="entry name" value="Homeodomain-like_sf"/>
</dbReference>
<dbReference type="GO" id="GO:0003700">
    <property type="term" value="F:DNA-binding transcription factor activity"/>
    <property type="evidence" value="ECO:0007669"/>
    <property type="project" value="InterPro"/>
</dbReference>
<dbReference type="Pfam" id="PF12833">
    <property type="entry name" value="HTH_18"/>
    <property type="match status" value="1"/>
</dbReference>
<proteinExistence type="predicted"/>
<evidence type="ECO:0000313" key="5">
    <source>
        <dbReference type="EMBL" id="HCV79559.1"/>
    </source>
</evidence>
<dbReference type="OMA" id="PTHFTRF"/>
<dbReference type="PANTHER" id="PTHR43280:SF32">
    <property type="entry name" value="TRANSCRIPTIONAL REGULATORY PROTEIN"/>
    <property type="match status" value="1"/>
</dbReference>
<dbReference type="PROSITE" id="PS01124">
    <property type="entry name" value="HTH_ARAC_FAMILY_2"/>
    <property type="match status" value="1"/>
</dbReference>
<evidence type="ECO:0000256" key="1">
    <source>
        <dbReference type="ARBA" id="ARBA00023015"/>
    </source>
</evidence>
<dbReference type="SMART" id="SM00342">
    <property type="entry name" value="HTH_ARAC"/>
    <property type="match status" value="1"/>
</dbReference>
<comment type="caution">
    <text evidence="5">The sequence shown here is derived from an EMBL/GenBank/DDBJ whole genome shotgun (WGS) entry which is preliminary data.</text>
</comment>
<dbReference type="AlphaFoldDB" id="A0A3D5IUI6"/>
<keyword evidence="2" id="KW-0238">DNA-binding</keyword>
<dbReference type="Gene3D" id="1.10.10.60">
    <property type="entry name" value="Homeodomain-like"/>
    <property type="match status" value="1"/>
</dbReference>
<gene>
    <name evidence="5" type="ORF">DGQ38_00720</name>
</gene>